<dbReference type="Proteomes" id="UP000006327">
    <property type="component" value="Unassembled WGS sequence"/>
</dbReference>
<dbReference type="OrthoDB" id="239260at2"/>
<evidence type="ECO:0000256" key="3">
    <source>
        <dbReference type="ARBA" id="ARBA00022490"/>
    </source>
</evidence>
<comment type="subcellular location">
    <subcellularLocation>
        <location evidence="1">Cytoplasm</location>
    </subcellularLocation>
</comment>
<comment type="similarity">
    <text evidence="2">Belongs to the universal stress protein A family.</text>
</comment>
<comment type="caution">
    <text evidence="6">The sequence shown here is derived from an EMBL/GenBank/DDBJ whole genome shotgun (WGS) entry which is preliminary data.</text>
</comment>
<proteinExistence type="inferred from homology"/>
<dbReference type="NCBIfam" id="NF008380">
    <property type="entry name" value="PRK11175.1"/>
    <property type="match status" value="1"/>
</dbReference>
<dbReference type="eggNOG" id="COG0589">
    <property type="taxonomic scope" value="Bacteria"/>
</dbReference>
<name>K6YZ41_9ALTE</name>
<dbReference type="PANTHER" id="PTHR47892:SF1">
    <property type="entry name" value="UNIVERSAL STRESS PROTEIN E"/>
    <property type="match status" value="1"/>
</dbReference>
<evidence type="ECO:0000259" key="5">
    <source>
        <dbReference type="Pfam" id="PF00582"/>
    </source>
</evidence>
<gene>
    <name evidence="6" type="ORF">GARC_5088</name>
</gene>
<feature type="domain" description="UspA" evidence="5">
    <location>
        <begin position="5"/>
        <end position="146"/>
    </location>
</feature>
<evidence type="ECO:0000256" key="1">
    <source>
        <dbReference type="ARBA" id="ARBA00004496"/>
    </source>
</evidence>
<dbReference type="PANTHER" id="PTHR47892">
    <property type="entry name" value="UNIVERSAL STRESS PROTEIN E"/>
    <property type="match status" value="1"/>
</dbReference>
<evidence type="ECO:0000256" key="4">
    <source>
        <dbReference type="ARBA" id="ARBA00037131"/>
    </source>
</evidence>
<evidence type="ECO:0000313" key="7">
    <source>
        <dbReference type="Proteomes" id="UP000006327"/>
    </source>
</evidence>
<evidence type="ECO:0000256" key="2">
    <source>
        <dbReference type="ARBA" id="ARBA00008791"/>
    </source>
</evidence>
<feature type="domain" description="UspA" evidence="5">
    <location>
        <begin position="153"/>
        <end position="299"/>
    </location>
</feature>
<dbReference type="RefSeq" id="WP_007625578.1">
    <property type="nucleotide sequence ID" value="NZ_BAEO01000067.1"/>
</dbReference>
<evidence type="ECO:0000313" key="6">
    <source>
        <dbReference type="EMBL" id="GAC22023.1"/>
    </source>
</evidence>
<sequence length="303" mass="34452">MNIPKRILVVISGRHTEHPALERALKFAEFNDVHIHLFNSIYEPVMELTDVLSSEHRKEMKNQYMADRYLYMDTLADILDKKGISCSVNVAWHRELHEAIEEIVDELEPDLVIKRITADRSNINPFAMPIDRHLLRYCKAPILLVRDPHWQNKPILAAIDPTATDKKHIALNHSILEYSKMLAHVTKTQLHSVNTFETPSMSPSMDVGWANIDFESIKVDFSNAHKNKMESLLKEHDLFINPYHVIEGPAEMAIPKIAKKIDAQLLILGTVGRTGMSGAFIGNTAEHILANMNCDILTLKPTL</sequence>
<dbReference type="Pfam" id="PF00582">
    <property type="entry name" value="Usp"/>
    <property type="match status" value="2"/>
</dbReference>
<accession>K6YZ41</accession>
<dbReference type="STRING" id="493475.GARC_5088"/>
<protein>
    <recommendedName>
        <fullName evidence="5">UspA domain-containing protein</fullName>
    </recommendedName>
</protein>
<comment type="function">
    <text evidence="4">Required for resistance to DNA-damaging agents.</text>
</comment>
<reference evidence="6 7" key="1">
    <citation type="journal article" date="2017" name="Antonie Van Leeuwenhoek">
        <title>Rhizobium rhizosphaerae sp. nov., a novel species isolated from rice rhizosphere.</title>
        <authorList>
            <person name="Zhao J.J."/>
            <person name="Zhang J."/>
            <person name="Zhang R.J."/>
            <person name="Zhang C.W."/>
            <person name="Yin H.Q."/>
            <person name="Zhang X.X."/>
        </authorList>
    </citation>
    <scope>NUCLEOTIDE SEQUENCE [LARGE SCALE GENOMIC DNA]</scope>
    <source>
        <strain evidence="6 7">BSs20135</strain>
    </source>
</reference>
<dbReference type="EMBL" id="BAEO01000067">
    <property type="protein sequence ID" value="GAC22023.1"/>
    <property type="molecule type" value="Genomic_DNA"/>
</dbReference>
<organism evidence="6 7">
    <name type="scientific">Paraglaciecola arctica BSs20135</name>
    <dbReference type="NCBI Taxonomy" id="493475"/>
    <lineage>
        <taxon>Bacteria</taxon>
        <taxon>Pseudomonadati</taxon>
        <taxon>Pseudomonadota</taxon>
        <taxon>Gammaproteobacteria</taxon>
        <taxon>Alteromonadales</taxon>
        <taxon>Alteromonadaceae</taxon>
        <taxon>Paraglaciecola</taxon>
    </lineage>
</organism>
<dbReference type="GO" id="GO:0005737">
    <property type="term" value="C:cytoplasm"/>
    <property type="evidence" value="ECO:0007669"/>
    <property type="project" value="UniProtKB-SubCell"/>
</dbReference>
<dbReference type="SUPFAM" id="SSF52402">
    <property type="entry name" value="Adenine nucleotide alpha hydrolases-like"/>
    <property type="match status" value="2"/>
</dbReference>
<dbReference type="AlphaFoldDB" id="K6YZ41"/>
<dbReference type="InterPro" id="IPR006016">
    <property type="entry name" value="UspA"/>
</dbReference>
<dbReference type="Gene3D" id="3.40.50.12370">
    <property type="match status" value="1"/>
</dbReference>
<keyword evidence="3" id="KW-0963">Cytoplasm</keyword>
<keyword evidence="7" id="KW-1185">Reference proteome</keyword>